<dbReference type="EMBL" id="JACHIG010000002">
    <property type="protein sequence ID" value="MBB5031952.1"/>
    <property type="molecule type" value="Genomic_DNA"/>
</dbReference>
<dbReference type="RefSeq" id="WP_184338876.1">
    <property type="nucleotide sequence ID" value="NZ_JACHIG010000002.1"/>
</dbReference>
<name>A0A7W8DJD0_9BACT</name>
<protein>
    <submittedName>
        <fullName evidence="6">Protein-S-isoprenylcysteine O-methyltransferase Ste14</fullName>
    </submittedName>
</protein>
<evidence type="ECO:0000313" key="7">
    <source>
        <dbReference type="Proteomes" id="UP000590740"/>
    </source>
</evidence>
<evidence type="ECO:0000256" key="4">
    <source>
        <dbReference type="ARBA" id="ARBA00023136"/>
    </source>
</evidence>
<keyword evidence="6" id="KW-0489">Methyltransferase</keyword>
<evidence type="ECO:0000256" key="2">
    <source>
        <dbReference type="ARBA" id="ARBA00022692"/>
    </source>
</evidence>
<keyword evidence="3 5" id="KW-1133">Transmembrane helix</keyword>
<dbReference type="AlphaFoldDB" id="A0A7W8DJD0"/>
<dbReference type="GO" id="GO:0012505">
    <property type="term" value="C:endomembrane system"/>
    <property type="evidence" value="ECO:0007669"/>
    <property type="project" value="UniProtKB-SubCell"/>
</dbReference>
<feature type="transmembrane region" description="Helical" evidence="5">
    <location>
        <begin position="34"/>
        <end position="55"/>
    </location>
</feature>
<organism evidence="6 7">
    <name type="scientific">Prosthecobacter vanneervenii</name>
    <dbReference type="NCBI Taxonomy" id="48466"/>
    <lineage>
        <taxon>Bacteria</taxon>
        <taxon>Pseudomonadati</taxon>
        <taxon>Verrucomicrobiota</taxon>
        <taxon>Verrucomicrobiia</taxon>
        <taxon>Verrucomicrobiales</taxon>
        <taxon>Verrucomicrobiaceae</taxon>
        <taxon>Prosthecobacter</taxon>
    </lineage>
</organism>
<comment type="subcellular location">
    <subcellularLocation>
        <location evidence="1">Endomembrane system</location>
        <topology evidence="1">Multi-pass membrane protein</topology>
    </subcellularLocation>
</comment>
<dbReference type="Pfam" id="PF04191">
    <property type="entry name" value="PEMT"/>
    <property type="match status" value="1"/>
</dbReference>
<dbReference type="GO" id="GO:0032259">
    <property type="term" value="P:methylation"/>
    <property type="evidence" value="ECO:0007669"/>
    <property type="project" value="UniProtKB-KW"/>
</dbReference>
<evidence type="ECO:0000313" key="6">
    <source>
        <dbReference type="EMBL" id="MBB5031952.1"/>
    </source>
</evidence>
<reference evidence="6 7" key="1">
    <citation type="submission" date="2020-08" db="EMBL/GenBank/DDBJ databases">
        <title>Genomic Encyclopedia of Type Strains, Phase IV (KMG-IV): sequencing the most valuable type-strain genomes for metagenomic binning, comparative biology and taxonomic classification.</title>
        <authorList>
            <person name="Goeker M."/>
        </authorList>
    </citation>
    <scope>NUCLEOTIDE SEQUENCE [LARGE SCALE GENOMIC DNA]</scope>
    <source>
        <strain evidence="6 7">DSM 12252</strain>
    </source>
</reference>
<evidence type="ECO:0000256" key="1">
    <source>
        <dbReference type="ARBA" id="ARBA00004127"/>
    </source>
</evidence>
<evidence type="ECO:0000256" key="3">
    <source>
        <dbReference type="ARBA" id="ARBA00022989"/>
    </source>
</evidence>
<keyword evidence="6" id="KW-0808">Transferase</keyword>
<evidence type="ECO:0000256" key="5">
    <source>
        <dbReference type="SAM" id="Phobius"/>
    </source>
</evidence>
<feature type="transmembrane region" description="Helical" evidence="5">
    <location>
        <begin position="119"/>
        <end position="145"/>
    </location>
</feature>
<dbReference type="Gene3D" id="1.20.120.1630">
    <property type="match status" value="1"/>
</dbReference>
<accession>A0A7W8DJD0</accession>
<dbReference type="InterPro" id="IPR007318">
    <property type="entry name" value="Phopholipid_MeTrfase"/>
</dbReference>
<keyword evidence="4 5" id="KW-0472">Membrane</keyword>
<dbReference type="PANTHER" id="PTHR43847">
    <property type="entry name" value="BLL3993 PROTEIN"/>
    <property type="match status" value="1"/>
</dbReference>
<dbReference type="PANTHER" id="PTHR43847:SF1">
    <property type="entry name" value="BLL3993 PROTEIN"/>
    <property type="match status" value="1"/>
</dbReference>
<dbReference type="Proteomes" id="UP000590740">
    <property type="component" value="Unassembled WGS sequence"/>
</dbReference>
<gene>
    <name evidence="6" type="ORF">HNQ65_001520</name>
</gene>
<keyword evidence="7" id="KW-1185">Reference proteome</keyword>
<comment type="caution">
    <text evidence="6">The sequence shown here is derived from an EMBL/GenBank/DDBJ whole genome shotgun (WGS) entry which is preliminary data.</text>
</comment>
<dbReference type="InterPro" id="IPR052527">
    <property type="entry name" value="Metal_cation-efflux_comp"/>
</dbReference>
<sequence>MLNLPVSILSLVCLVVYGFAVPRLFRPSGSSRGLFTRLKLTITLLFMGLPLWVLAHTMFYRAEVWCQIAAVVMGFASLTLFFWSYRQHGTQVPGRVFSPDVPARIITSGPYARVRHPIYSAYLLFMLGLVVGAQSAEAAVLWLLLAVTYRRAARQEDELLSGSAHADFYRRYMQQSGRLLPWNVWRKRVV</sequence>
<dbReference type="GO" id="GO:0008168">
    <property type="term" value="F:methyltransferase activity"/>
    <property type="evidence" value="ECO:0007669"/>
    <property type="project" value="UniProtKB-KW"/>
</dbReference>
<keyword evidence="2 5" id="KW-0812">Transmembrane</keyword>
<proteinExistence type="predicted"/>
<feature type="transmembrane region" description="Helical" evidence="5">
    <location>
        <begin position="64"/>
        <end position="85"/>
    </location>
</feature>